<dbReference type="GeneID" id="19302601"/>
<evidence type="ECO:0000313" key="2">
    <source>
        <dbReference type="Proteomes" id="UP000030669"/>
    </source>
</evidence>
<dbReference type="Proteomes" id="UP000030669">
    <property type="component" value="Unassembled WGS sequence"/>
</dbReference>
<gene>
    <name evidence="1" type="ORF">GLOTRDRAFT_132885</name>
</gene>
<dbReference type="EMBL" id="KB469310">
    <property type="protein sequence ID" value="EPQ51518.1"/>
    <property type="molecule type" value="Genomic_DNA"/>
</dbReference>
<organism evidence="1 2">
    <name type="scientific">Gloeophyllum trabeum (strain ATCC 11539 / FP-39264 / Madison 617)</name>
    <name type="common">Brown rot fungus</name>
    <dbReference type="NCBI Taxonomy" id="670483"/>
    <lineage>
        <taxon>Eukaryota</taxon>
        <taxon>Fungi</taxon>
        <taxon>Dikarya</taxon>
        <taxon>Basidiomycota</taxon>
        <taxon>Agaricomycotina</taxon>
        <taxon>Agaricomycetes</taxon>
        <taxon>Gloeophyllales</taxon>
        <taxon>Gloeophyllaceae</taxon>
        <taxon>Gloeophyllum</taxon>
    </lineage>
</organism>
<accession>S7PVJ8</accession>
<name>S7PVJ8_GLOTA</name>
<proteinExistence type="predicted"/>
<keyword evidence="2" id="KW-1185">Reference proteome</keyword>
<evidence type="ECO:0000313" key="1">
    <source>
        <dbReference type="EMBL" id="EPQ51518.1"/>
    </source>
</evidence>
<protein>
    <submittedName>
        <fullName evidence="1">Uncharacterized protein</fullName>
    </submittedName>
</protein>
<dbReference type="KEGG" id="gtr:GLOTRDRAFT_132885"/>
<dbReference type="AlphaFoldDB" id="S7PVJ8"/>
<sequence>MSLDISELSCHLAGQLVAAHPAYDALFDGFTLAEDRGNKAAREEWACGVLFAAAKASKWLGLTAHARPAGLIETAFAELGRRWLPILDASELGRRWLPILDASRVAWDRGNVSELRRRVALAADGVGQPARPGGDRRPKFNAHDWETRQSFGAFMEMGEGTISEVVVLTQEKLWHRKHTKLADKRQQAIAASRYASREEGY</sequence>
<dbReference type="RefSeq" id="XP_007869981.1">
    <property type="nucleotide sequence ID" value="XM_007871790.1"/>
</dbReference>
<reference evidence="1 2" key="1">
    <citation type="journal article" date="2012" name="Science">
        <title>The Paleozoic origin of enzymatic lignin decomposition reconstructed from 31 fungal genomes.</title>
        <authorList>
            <person name="Floudas D."/>
            <person name="Binder M."/>
            <person name="Riley R."/>
            <person name="Barry K."/>
            <person name="Blanchette R.A."/>
            <person name="Henrissat B."/>
            <person name="Martinez A.T."/>
            <person name="Otillar R."/>
            <person name="Spatafora J.W."/>
            <person name="Yadav J.S."/>
            <person name="Aerts A."/>
            <person name="Benoit I."/>
            <person name="Boyd A."/>
            <person name="Carlson A."/>
            <person name="Copeland A."/>
            <person name="Coutinho P.M."/>
            <person name="de Vries R.P."/>
            <person name="Ferreira P."/>
            <person name="Findley K."/>
            <person name="Foster B."/>
            <person name="Gaskell J."/>
            <person name="Glotzer D."/>
            <person name="Gorecki P."/>
            <person name="Heitman J."/>
            <person name="Hesse C."/>
            <person name="Hori C."/>
            <person name="Igarashi K."/>
            <person name="Jurgens J.A."/>
            <person name="Kallen N."/>
            <person name="Kersten P."/>
            <person name="Kohler A."/>
            <person name="Kuees U."/>
            <person name="Kumar T.K.A."/>
            <person name="Kuo A."/>
            <person name="LaButti K."/>
            <person name="Larrondo L.F."/>
            <person name="Lindquist E."/>
            <person name="Ling A."/>
            <person name="Lombard V."/>
            <person name="Lucas S."/>
            <person name="Lundell T."/>
            <person name="Martin R."/>
            <person name="McLaughlin D.J."/>
            <person name="Morgenstern I."/>
            <person name="Morin E."/>
            <person name="Murat C."/>
            <person name="Nagy L.G."/>
            <person name="Nolan M."/>
            <person name="Ohm R.A."/>
            <person name="Patyshakuliyeva A."/>
            <person name="Rokas A."/>
            <person name="Ruiz-Duenas F.J."/>
            <person name="Sabat G."/>
            <person name="Salamov A."/>
            <person name="Samejima M."/>
            <person name="Schmutz J."/>
            <person name="Slot J.C."/>
            <person name="St John F."/>
            <person name="Stenlid J."/>
            <person name="Sun H."/>
            <person name="Sun S."/>
            <person name="Syed K."/>
            <person name="Tsang A."/>
            <person name="Wiebenga A."/>
            <person name="Young D."/>
            <person name="Pisabarro A."/>
            <person name="Eastwood D.C."/>
            <person name="Martin F."/>
            <person name="Cullen D."/>
            <person name="Grigoriev I.V."/>
            <person name="Hibbett D.S."/>
        </authorList>
    </citation>
    <scope>NUCLEOTIDE SEQUENCE [LARGE SCALE GENOMIC DNA]</scope>
    <source>
        <strain evidence="1 2">ATCC 11539</strain>
    </source>
</reference>
<dbReference type="OrthoDB" id="3158970at2759"/>
<dbReference type="HOGENOM" id="CLU_1294533_0_0_1"/>